<gene>
    <name evidence="8" type="ORF">HJG60_012933</name>
</gene>
<dbReference type="InterPro" id="IPR045063">
    <property type="entry name" value="Dynamin_N"/>
</dbReference>
<dbReference type="GO" id="GO:0005525">
    <property type="term" value="F:GTP binding"/>
    <property type="evidence" value="ECO:0007669"/>
    <property type="project" value="UniProtKB-KW"/>
</dbReference>
<evidence type="ECO:0000259" key="7">
    <source>
        <dbReference type="PROSITE" id="PS51718"/>
    </source>
</evidence>
<dbReference type="Proteomes" id="UP000664940">
    <property type="component" value="Unassembled WGS sequence"/>
</dbReference>
<dbReference type="SUPFAM" id="SSF52540">
    <property type="entry name" value="P-loop containing nucleoside triphosphate hydrolases"/>
    <property type="match status" value="1"/>
</dbReference>
<evidence type="ECO:0000256" key="4">
    <source>
        <dbReference type="ARBA" id="ARBA00023054"/>
    </source>
</evidence>
<keyword evidence="6" id="KW-0472">Membrane</keyword>
<keyword evidence="3" id="KW-0378">Hydrolase</keyword>
<keyword evidence="2" id="KW-0547">Nucleotide-binding</keyword>
<dbReference type="InterPro" id="IPR027094">
    <property type="entry name" value="Mitofusin_fam"/>
</dbReference>
<dbReference type="GO" id="GO:0051646">
    <property type="term" value="P:mitochondrion localization"/>
    <property type="evidence" value="ECO:0007669"/>
    <property type="project" value="TreeGrafter"/>
</dbReference>
<dbReference type="InterPro" id="IPR030381">
    <property type="entry name" value="G_DYNAMIN_dom"/>
</dbReference>
<dbReference type="GO" id="GO:0005741">
    <property type="term" value="C:mitochondrial outer membrane"/>
    <property type="evidence" value="ECO:0007669"/>
    <property type="project" value="TreeGrafter"/>
</dbReference>
<feature type="domain" description="Dynamin-type G" evidence="7">
    <location>
        <begin position="72"/>
        <end position="179"/>
    </location>
</feature>
<evidence type="ECO:0000313" key="8">
    <source>
        <dbReference type="EMBL" id="KAF6120336.1"/>
    </source>
</evidence>
<protein>
    <submittedName>
        <fullName evidence="8">Mitofusin 1</fullName>
    </submittedName>
</protein>
<evidence type="ECO:0000256" key="2">
    <source>
        <dbReference type="ARBA" id="ARBA00022741"/>
    </source>
</evidence>
<comment type="subcellular location">
    <subcellularLocation>
        <location evidence="1">Membrane</location>
    </subcellularLocation>
</comment>
<dbReference type="PROSITE" id="PS51718">
    <property type="entry name" value="G_DYNAMIN_2"/>
    <property type="match status" value="1"/>
</dbReference>
<dbReference type="InterPro" id="IPR027417">
    <property type="entry name" value="P-loop_NTPase"/>
</dbReference>
<dbReference type="EMBL" id="JABVXQ010000003">
    <property type="protein sequence ID" value="KAF6120336.1"/>
    <property type="molecule type" value="Genomic_DNA"/>
</dbReference>
<reference evidence="8 9" key="1">
    <citation type="journal article" date="2020" name="Nature">
        <title>Six reference-quality genomes reveal evolution of bat adaptations.</title>
        <authorList>
            <person name="Jebb D."/>
            <person name="Huang Z."/>
            <person name="Pippel M."/>
            <person name="Hughes G.M."/>
            <person name="Lavrichenko K."/>
            <person name="Devanna P."/>
            <person name="Winkler S."/>
            <person name="Jermiin L.S."/>
            <person name="Skirmuntt E.C."/>
            <person name="Katzourakis A."/>
            <person name="Burkitt-Gray L."/>
            <person name="Ray D.A."/>
            <person name="Sullivan K.A.M."/>
            <person name="Roscito J.G."/>
            <person name="Kirilenko B.M."/>
            <person name="Davalos L.M."/>
            <person name="Corthals A.P."/>
            <person name="Power M.L."/>
            <person name="Jones G."/>
            <person name="Ransome R.D."/>
            <person name="Dechmann D.K.N."/>
            <person name="Locatelli A.G."/>
            <person name="Puechmaille S.J."/>
            <person name="Fedrigo O."/>
            <person name="Jarvis E.D."/>
            <person name="Hiller M."/>
            <person name="Vernes S.C."/>
            <person name="Myers E.W."/>
            <person name="Teeling E.C."/>
        </authorList>
    </citation>
    <scope>NUCLEOTIDE SEQUENCE [LARGE SCALE GENOMIC DNA]</scope>
    <source>
        <strain evidence="8">Bat1K_MPI-CBG_1</strain>
    </source>
</reference>
<dbReference type="PANTHER" id="PTHR10465">
    <property type="entry name" value="TRANSMEMBRANE GTPASE FZO1"/>
    <property type="match status" value="1"/>
</dbReference>
<evidence type="ECO:0000313" key="9">
    <source>
        <dbReference type="Proteomes" id="UP000664940"/>
    </source>
</evidence>
<dbReference type="GO" id="GO:0003924">
    <property type="term" value="F:GTPase activity"/>
    <property type="evidence" value="ECO:0007669"/>
    <property type="project" value="InterPro"/>
</dbReference>
<dbReference type="Gene3D" id="3.40.50.300">
    <property type="entry name" value="P-loop containing nucleotide triphosphate hydrolases"/>
    <property type="match status" value="1"/>
</dbReference>
<keyword evidence="4" id="KW-0175">Coiled coil</keyword>
<comment type="caution">
    <text evidence="8">The sequence shown here is derived from an EMBL/GenBank/DDBJ whole genome shotgun (WGS) entry which is preliminary data.</text>
</comment>
<organism evidence="8 9">
    <name type="scientific">Phyllostomus discolor</name>
    <name type="common">pale spear-nosed bat</name>
    <dbReference type="NCBI Taxonomy" id="89673"/>
    <lineage>
        <taxon>Eukaryota</taxon>
        <taxon>Metazoa</taxon>
        <taxon>Chordata</taxon>
        <taxon>Craniata</taxon>
        <taxon>Vertebrata</taxon>
        <taxon>Euteleostomi</taxon>
        <taxon>Mammalia</taxon>
        <taxon>Eutheria</taxon>
        <taxon>Laurasiatheria</taxon>
        <taxon>Chiroptera</taxon>
        <taxon>Yangochiroptera</taxon>
        <taxon>Phyllostomidae</taxon>
        <taxon>Phyllostominae</taxon>
        <taxon>Phyllostomus</taxon>
    </lineage>
</organism>
<evidence type="ECO:0000256" key="3">
    <source>
        <dbReference type="ARBA" id="ARBA00022801"/>
    </source>
</evidence>
<dbReference type="AlphaFoldDB" id="A0A834EKM3"/>
<proteinExistence type="predicted"/>
<name>A0A834EKM3_9CHIR</name>
<dbReference type="Pfam" id="PF00350">
    <property type="entry name" value="Dynamin_N"/>
    <property type="match status" value="1"/>
</dbReference>
<evidence type="ECO:0000256" key="5">
    <source>
        <dbReference type="ARBA" id="ARBA00023134"/>
    </source>
</evidence>
<sequence>MAETASPLKHFVLAKKAITVIFDQLLEFVTEGSYFIEATYRNSELDRVATEDDLAEMQRYKNKLSVIGEVLSRRHMKVAFFGRTSSGKSSVINAMLWDKVLPSGIGHTTNCLLSVEGTDGDKAYLMTEGSDEKKSVKTVNQLAHALHMDKDLKAGSLVHVFWPKAKCALLRDDLVLVDR</sequence>
<evidence type="ECO:0000256" key="1">
    <source>
        <dbReference type="ARBA" id="ARBA00004370"/>
    </source>
</evidence>
<dbReference type="GO" id="GO:0008053">
    <property type="term" value="P:mitochondrial fusion"/>
    <property type="evidence" value="ECO:0007669"/>
    <property type="project" value="TreeGrafter"/>
</dbReference>
<evidence type="ECO:0000256" key="6">
    <source>
        <dbReference type="ARBA" id="ARBA00023136"/>
    </source>
</evidence>
<keyword evidence="5" id="KW-0342">GTP-binding</keyword>
<accession>A0A834EKM3</accession>
<dbReference type="PANTHER" id="PTHR10465:SF2">
    <property type="entry name" value="MITOFUSIN-1"/>
    <property type="match status" value="1"/>
</dbReference>